<keyword evidence="6 8" id="KW-1133">Transmembrane helix</keyword>
<dbReference type="GO" id="GO:0006629">
    <property type="term" value="P:lipid metabolic process"/>
    <property type="evidence" value="ECO:0007669"/>
    <property type="project" value="InterPro"/>
</dbReference>
<keyword evidence="4" id="KW-0808">Transferase</keyword>
<evidence type="ECO:0000259" key="9">
    <source>
        <dbReference type="Pfam" id="PF13813"/>
    </source>
</evidence>
<evidence type="ECO:0000256" key="3">
    <source>
        <dbReference type="ARBA" id="ARBA00007282"/>
    </source>
</evidence>
<evidence type="ECO:0000256" key="2">
    <source>
        <dbReference type="ARBA" id="ARBA00005179"/>
    </source>
</evidence>
<comment type="caution">
    <text evidence="10">The sequence shown here is derived from an EMBL/GenBank/DDBJ whole genome shotgun (WGS) entry which is preliminary data.</text>
</comment>
<comment type="similarity">
    <text evidence="3">Belongs to the wax synthase family.</text>
</comment>
<comment type="pathway">
    <text evidence="2">Secondary metabolite biosynthesis.</text>
</comment>
<protein>
    <recommendedName>
        <fullName evidence="9">Wax synthase domain-containing protein</fullName>
    </recommendedName>
</protein>
<dbReference type="InterPro" id="IPR044851">
    <property type="entry name" value="Wax_synthase"/>
</dbReference>
<evidence type="ECO:0000256" key="8">
    <source>
        <dbReference type="SAM" id="Phobius"/>
    </source>
</evidence>
<evidence type="ECO:0000256" key="6">
    <source>
        <dbReference type="ARBA" id="ARBA00022989"/>
    </source>
</evidence>
<evidence type="ECO:0000313" key="11">
    <source>
        <dbReference type="Proteomes" id="UP000646827"/>
    </source>
</evidence>
<dbReference type="AlphaFoldDB" id="A0A8H7VN69"/>
<comment type="subcellular location">
    <subcellularLocation>
        <location evidence="1">Membrane</location>
        <topology evidence="1">Multi-pass membrane protein</topology>
    </subcellularLocation>
</comment>
<sequence length="365" mass="41681">MPWPGSLEPPFRIIVPPAIVVRTPVLIGIYGGLMTLDYVAFKNQKKIPLRKNQLRLLLMGTHTAIPLALSSPRIGANLFFITLPWFYVAYSSVIPVEKYTYCEWLDSLQFLLLDAPADKRWMLATRKIPKLVLSEQEQQDARIKGVTRIARGIGKLIMMKLIVDPLLPKQLSSILSLPWLHPNSLFSTLLFGCKAYLFLGVADIGTGIQQLSLGIPSIDLFNFPMIASTPKEFWSHRWNLYMKRLFHLLIFAPEETSLIEGKEDIEKNKSSVVNQKIRGLTVFFISGIFHEILMLSLFRESTGENLLFFTMQGLSVLLEVTVRERTGYRQEVTGWRRVVCFAGTWFNFALTGRVFIAPFLRYFSS</sequence>
<feature type="transmembrane region" description="Helical" evidence="8">
    <location>
        <begin position="20"/>
        <end position="41"/>
    </location>
</feature>
<dbReference type="PANTHER" id="PTHR31595:SF57">
    <property type="entry name" value="OS04G0481900 PROTEIN"/>
    <property type="match status" value="1"/>
</dbReference>
<gene>
    <name evidence="10" type="ORF">INT45_004470</name>
</gene>
<keyword evidence="11" id="KW-1185">Reference proteome</keyword>
<dbReference type="Proteomes" id="UP000646827">
    <property type="component" value="Unassembled WGS sequence"/>
</dbReference>
<proteinExistence type="inferred from homology"/>
<evidence type="ECO:0000313" key="10">
    <source>
        <dbReference type="EMBL" id="KAG2220809.1"/>
    </source>
</evidence>
<reference evidence="10 11" key="1">
    <citation type="submission" date="2020-12" db="EMBL/GenBank/DDBJ databases">
        <title>Metabolic potential, ecology and presence of endohyphal bacteria is reflected in genomic diversity of Mucoromycotina.</title>
        <authorList>
            <person name="Muszewska A."/>
            <person name="Okrasinska A."/>
            <person name="Steczkiewicz K."/>
            <person name="Drgas O."/>
            <person name="Orlowska M."/>
            <person name="Perlinska-Lenart U."/>
            <person name="Aleksandrzak-Piekarczyk T."/>
            <person name="Szatraj K."/>
            <person name="Zielenkiewicz U."/>
            <person name="Pilsyk S."/>
            <person name="Malc E."/>
            <person name="Mieczkowski P."/>
            <person name="Kruszewska J.S."/>
            <person name="Biernat P."/>
            <person name="Pawlowska J."/>
        </authorList>
    </citation>
    <scope>NUCLEOTIDE SEQUENCE [LARGE SCALE GENOMIC DNA]</scope>
    <source>
        <strain evidence="10 11">CBS 142.35</strain>
    </source>
</reference>
<keyword evidence="5 8" id="KW-0812">Transmembrane</keyword>
<dbReference type="PANTHER" id="PTHR31595">
    <property type="entry name" value="LONG-CHAIN-ALCOHOL O-FATTY-ACYLTRANSFERASE 3-RELATED"/>
    <property type="match status" value="1"/>
</dbReference>
<keyword evidence="7 8" id="KW-0472">Membrane</keyword>
<name>A0A8H7VN69_9FUNG</name>
<organism evidence="10 11">
    <name type="scientific">Circinella minor</name>
    <dbReference type="NCBI Taxonomy" id="1195481"/>
    <lineage>
        <taxon>Eukaryota</taxon>
        <taxon>Fungi</taxon>
        <taxon>Fungi incertae sedis</taxon>
        <taxon>Mucoromycota</taxon>
        <taxon>Mucoromycotina</taxon>
        <taxon>Mucoromycetes</taxon>
        <taxon>Mucorales</taxon>
        <taxon>Lichtheimiaceae</taxon>
        <taxon>Circinella</taxon>
    </lineage>
</organism>
<dbReference type="GO" id="GO:0008374">
    <property type="term" value="F:O-acyltransferase activity"/>
    <property type="evidence" value="ECO:0007669"/>
    <property type="project" value="InterPro"/>
</dbReference>
<dbReference type="Pfam" id="PF13813">
    <property type="entry name" value="MBOAT_2"/>
    <property type="match status" value="1"/>
</dbReference>
<dbReference type="EMBL" id="JAEPRB010000128">
    <property type="protein sequence ID" value="KAG2220809.1"/>
    <property type="molecule type" value="Genomic_DNA"/>
</dbReference>
<accession>A0A8H7VN69</accession>
<evidence type="ECO:0000256" key="1">
    <source>
        <dbReference type="ARBA" id="ARBA00004141"/>
    </source>
</evidence>
<dbReference type="OrthoDB" id="1077582at2759"/>
<evidence type="ECO:0000256" key="5">
    <source>
        <dbReference type="ARBA" id="ARBA00022692"/>
    </source>
</evidence>
<dbReference type="GO" id="GO:0016020">
    <property type="term" value="C:membrane"/>
    <property type="evidence" value="ECO:0007669"/>
    <property type="project" value="UniProtKB-SubCell"/>
</dbReference>
<feature type="transmembrane region" description="Helical" evidence="8">
    <location>
        <begin position="334"/>
        <end position="356"/>
    </location>
</feature>
<evidence type="ECO:0000256" key="7">
    <source>
        <dbReference type="ARBA" id="ARBA00023136"/>
    </source>
</evidence>
<feature type="domain" description="Wax synthase" evidence="9">
    <location>
        <begin position="219"/>
        <end position="310"/>
    </location>
</feature>
<evidence type="ECO:0000256" key="4">
    <source>
        <dbReference type="ARBA" id="ARBA00022679"/>
    </source>
</evidence>
<dbReference type="InterPro" id="IPR032805">
    <property type="entry name" value="Wax_synthase_dom"/>
</dbReference>